<protein>
    <submittedName>
        <fullName evidence="2">MmgE/PrpD family protein</fullName>
    </submittedName>
</protein>
<feature type="non-terminal residue" evidence="2">
    <location>
        <position position="1"/>
    </location>
</feature>
<dbReference type="Gene3D" id="3.30.1330.120">
    <property type="entry name" value="2-methylcitrate dehydratase PrpD"/>
    <property type="match status" value="1"/>
</dbReference>
<feature type="domain" description="MmgE/PrpD C-terminal" evidence="1">
    <location>
        <begin position="2"/>
        <end position="133"/>
    </location>
</feature>
<comment type="caution">
    <text evidence="2">The sequence shown here is derived from an EMBL/GenBank/DDBJ whole genome shotgun (WGS) entry which is preliminary data.</text>
</comment>
<evidence type="ECO:0000313" key="3">
    <source>
        <dbReference type="Proteomes" id="UP000305095"/>
    </source>
</evidence>
<proteinExistence type="predicted"/>
<organism evidence="2 3">
    <name type="scientific">Bradyrhizobium elkanii</name>
    <dbReference type="NCBI Taxonomy" id="29448"/>
    <lineage>
        <taxon>Bacteria</taxon>
        <taxon>Pseudomonadati</taxon>
        <taxon>Pseudomonadota</taxon>
        <taxon>Alphaproteobacteria</taxon>
        <taxon>Hyphomicrobiales</taxon>
        <taxon>Nitrobacteraceae</taxon>
        <taxon>Bradyrhizobium</taxon>
    </lineage>
</organism>
<dbReference type="PANTHER" id="PTHR16943:SF8">
    <property type="entry name" value="2-METHYLCITRATE DEHYDRATASE"/>
    <property type="match status" value="1"/>
</dbReference>
<dbReference type="AlphaFoldDB" id="A0A4U6RAE2"/>
<reference evidence="2 3" key="1">
    <citation type="submission" date="2019-05" db="EMBL/GenBank/DDBJ databases">
        <title>Draft Genome of Bradyrhizobium elkanii strain SEMIA 938, Used in Commercial Inoculants for Lupinus spp. in Brazil.</title>
        <authorList>
            <person name="Hungria M."/>
            <person name="Delamuta J.R.M."/>
            <person name="Ribeiro R.A."/>
            <person name="Nogueira M.A."/>
        </authorList>
    </citation>
    <scope>NUCLEOTIDE SEQUENCE [LARGE SCALE GENOMIC DNA]</scope>
    <source>
        <strain evidence="2 3">Semia 938</strain>
    </source>
</reference>
<dbReference type="Proteomes" id="UP000305095">
    <property type="component" value="Unassembled WGS sequence"/>
</dbReference>
<dbReference type="Pfam" id="PF19305">
    <property type="entry name" value="MmgE_PrpD_C"/>
    <property type="match status" value="1"/>
</dbReference>
<dbReference type="InterPro" id="IPR045337">
    <property type="entry name" value="MmgE_PrpD_C"/>
</dbReference>
<dbReference type="InterPro" id="IPR042188">
    <property type="entry name" value="MmgE/PrpD_sf_2"/>
</dbReference>
<dbReference type="GO" id="GO:0016829">
    <property type="term" value="F:lyase activity"/>
    <property type="evidence" value="ECO:0007669"/>
    <property type="project" value="InterPro"/>
</dbReference>
<dbReference type="SUPFAM" id="SSF103378">
    <property type="entry name" value="2-methylcitrate dehydratase PrpD"/>
    <property type="match status" value="1"/>
</dbReference>
<evidence type="ECO:0000313" key="2">
    <source>
        <dbReference type="EMBL" id="TKV70864.1"/>
    </source>
</evidence>
<dbReference type="InterPro" id="IPR005656">
    <property type="entry name" value="MmgE_PrpD"/>
</dbReference>
<gene>
    <name evidence="2" type="ORF">FDV58_41175</name>
</gene>
<sequence>LRIETFQQAMRLANERAPSTLAGGQYSFYFSCALAALYGREALQPVQLEHLTDARVLDLAARIELEPSSNFASAFPTGTPARVVMDQGKGLEEMTVRHPLGDVANPLSTEQVVEKFKNISRKNLHPRWQEEILTAIGGLETAGFPPLLAALRDGTADVRHPPKE</sequence>
<accession>A0A4U6RAE2</accession>
<evidence type="ECO:0000259" key="1">
    <source>
        <dbReference type="Pfam" id="PF19305"/>
    </source>
</evidence>
<name>A0A4U6RAE2_BRAEL</name>
<dbReference type="EMBL" id="SZZP01000061">
    <property type="protein sequence ID" value="TKV70864.1"/>
    <property type="molecule type" value="Genomic_DNA"/>
</dbReference>
<dbReference type="InterPro" id="IPR036148">
    <property type="entry name" value="MmgE/PrpD_sf"/>
</dbReference>
<dbReference type="PANTHER" id="PTHR16943">
    <property type="entry name" value="2-METHYLCITRATE DEHYDRATASE-RELATED"/>
    <property type="match status" value="1"/>
</dbReference>